<dbReference type="RefSeq" id="WP_413263825.1">
    <property type="nucleotide sequence ID" value="NZ_JBHFNR010000102.1"/>
</dbReference>
<keyword evidence="2" id="KW-1185">Reference proteome</keyword>
<accession>A0ABV4XR29</accession>
<reference evidence="1 2" key="1">
    <citation type="submission" date="2024-09" db="EMBL/GenBank/DDBJ databases">
        <title>Floridaenema gen nov. (Aerosakkonemataceae, Aerosakkonematales ord. nov., Cyanobacteria) from benthic tropical and subtropical fresh waters, with the description of four new species.</title>
        <authorList>
            <person name="Moretto J.A."/>
            <person name="Berthold D.E."/>
            <person name="Lefler F.W."/>
            <person name="Huang I.-S."/>
            <person name="Laughinghouse H. IV."/>
        </authorList>
    </citation>
    <scope>NUCLEOTIDE SEQUENCE [LARGE SCALE GENOMIC DNA]</scope>
    <source>
        <strain evidence="1 2">BLCC-F50</strain>
    </source>
</reference>
<sequence>MNGEISSETVKFTLFSFISAEMFIREPEGVQISEQKLSLRNDIQSLENIIRILKNAAMQKLNTILPSVNEEVLQQILPSAS</sequence>
<proteinExistence type="predicted"/>
<organism evidence="1 2">
    <name type="scientific">Floridaenema flaviceps BLCC-F50</name>
    <dbReference type="NCBI Taxonomy" id="3153642"/>
    <lineage>
        <taxon>Bacteria</taxon>
        <taxon>Bacillati</taxon>
        <taxon>Cyanobacteriota</taxon>
        <taxon>Cyanophyceae</taxon>
        <taxon>Oscillatoriophycideae</taxon>
        <taxon>Aerosakkonematales</taxon>
        <taxon>Aerosakkonemataceae</taxon>
        <taxon>Floridanema</taxon>
        <taxon>Floridanema flaviceps</taxon>
    </lineage>
</organism>
<dbReference type="EMBL" id="JBHFNR010000102">
    <property type="protein sequence ID" value="MFB2894176.1"/>
    <property type="molecule type" value="Genomic_DNA"/>
</dbReference>
<evidence type="ECO:0000313" key="2">
    <source>
        <dbReference type="Proteomes" id="UP001576784"/>
    </source>
</evidence>
<comment type="caution">
    <text evidence="1">The sequence shown here is derived from an EMBL/GenBank/DDBJ whole genome shotgun (WGS) entry which is preliminary data.</text>
</comment>
<protein>
    <submittedName>
        <fullName evidence="1">Uncharacterized protein</fullName>
    </submittedName>
</protein>
<dbReference type="Proteomes" id="UP001576784">
    <property type="component" value="Unassembled WGS sequence"/>
</dbReference>
<evidence type="ECO:0000313" key="1">
    <source>
        <dbReference type="EMBL" id="MFB2894176.1"/>
    </source>
</evidence>
<gene>
    <name evidence="1" type="ORF">ACE1CI_14795</name>
</gene>
<name>A0ABV4XR29_9CYAN</name>